<sequence>MDLDYWSENGKRHYLADYSHFRIRSFYKSVLISFWWKIYVEDWSELLSHKTISNIDNIVAVSKIMYKLLGYVSFHGNRMRIHHIYFDQCEELCYRWAANKVEILSEEIVPLLRLRCPYVRTRVWLIGTAAKQKNWDKSVSVAESE</sequence>
<dbReference type="Proteomes" id="UP001234178">
    <property type="component" value="Unassembled WGS sequence"/>
</dbReference>
<evidence type="ECO:0000313" key="2">
    <source>
        <dbReference type="Proteomes" id="UP001234178"/>
    </source>
</evidence>
<accession>A0ABQ9ZW06</accession>
<protein>
    <submittedName>
        <fullName evidence="1">Uncharacterized protein</fullName>
    </submittedName>
</protein>
<proteinExistence type="predicted"/>
<gene>
    <name evidence="1" type="ORF">OUZ56_031947</name>
</gene>
<evidence type="ECO:0000313" key="1">
    <source>
        <dbReference type="EMBL" id="KAK4016988.1"/>
    </source>
</evidence>
<comment type="caution">
    <text evidence="1">The sequence shown here is derived from an EMBL/GenBank/DDBJ whole genome shotgun (WGS) entry which is preliminary data.</text>
</comment>
<dbReference type="EMBL" id="JAOYFB010000005">
    <property type="protein sequence ID" value="KAK4016988.1"/>
    <property type="molecule type" value="Genomic_DNA"/>
</dbReference>
<organism evidence="1 2">
    <name type="scientific">Daphnia magna</name>
    <dbReference type="NCBI Taxonomy" id="35525"/>
    <lineage>
        <taxon>Eukaryota</taxon>
        <taxon>Metazoa</taxon>
        <taxon>Ecdysozoa</taxon>
        <taxon>Arthropoda</taxon>
        <taxon>Crustacea</taxon>
        <taxon>Branchiopoda</taxon>
        <taxon>Diplostraca</taxon>
        <taxon>Cladocera</taxon>
        <taxon>Anomopoda</taxon>
        <taxon>Daphniidae</taxon>
        <taxon>Daphnia</taxon>
    </lineage>
</organism>
<reference evidence="1 2" key="1">
    <citation type="journal article" date="2023" name="Nucleic Acids Res.">
        <title>The hologenome of Daphnia magna reveals possible DNA methylation and microbiome-mediated evolution of the host genome.</title>
        <authorList>
            <person name="Chaturvedi A."/>
            <person name="Li X."/>
            <person name="Dhandapani V."/>
            <person name="Marshall H."/>
            <person name="Kissane S."/>
            <person name="Cuenca-Cambronero M."/>
            <person name="Asole G."/>
            <person name="Calvet F."/>
            <person name="Ruiz-Romero M."/>
            <person name="Marangio P."/>
            <person name="Guigo R."/>
            <person name="Rago D."/>
            <person name="Mirbahai L."/>
            <person name="Eastwood N."/>
            <person name="Colbourne J.K."/>
            <person name="Zhou J."/>
            <person name="Mallon E."/>
            <person name="Orsini L."/>
        </authorList>
    </citation>
    <scope>NUCLEOTIDE SEQUENCE [LARGE SCALE GENOMIC DNA]</scope>
    <source>
        <strain evidence="1">LRV0_1</strain>
    </source>
</reference>
<keyword evidence="2" id="KW-1185">Reference proteome</keyword>
<name>A0ABQ9ZW06_9CRUS</name>